<dbReference type="InterPro" id="IPR023087">
    <property type="entry name" value="Flg_Motor_Flig_C"/>
</dbReference>
<dbReference type="GO" id="GO:0003774">
    <property type="term" value="F:cytoskeletal motor activity"/>
    <property type="evidence" value="ECO:0007669"/>
    <property type="project" value="InterPro"/>
</dbReference>
<sequence>MPLAATAQREGARPLLPGQQALTGKQKAAMFLIAIGPELAAKVFKHLSQEEIEIVSLEIANQREVPPPRRDAVLHEFYQLAVAQEYISHGGLDYARSILEKALGPAKAMEILQRLTASLQVRPFDFMRKADPGQVLSFIQNEHPQTIALIMAYLHPEQAAVILSALPPERQVDVARRIAIMDRTSPDVLHEVERVLERKLASLVSQDFTAAGGVENVVEILNRVDRTTEKTIMEALSIQDPVLAEEIKKRMFLFEDIVHLDNRSVQRVLREVDMSRDLPLALKVASDEVKQKIFQNISKRAGENLRENMEFLGPVRLRDVEEAQQKIVNIIRRLEEEGEIIIARGGGEDIVV</sequence>
<keyword evidence="8" id="KW-0472">Membrane</keyword>
<dbReference type="Proteomes" id="UP001163687">
    <property type="component" value="Chromosome"/>
</dbReference>
<feature type="domain" description="Flagellar motor switch protein FliG C-terminal" evidence="10">
    <location>
        <begin position="235"/>
        <end position="342"/>
    </location>
</feature>
<keyword evidence="13" id="KW-0966">Cell projection</keyword>
<dbReference type="InterPro" id="IPR000090">
    <property type="entry name" value="Flg_Motor_Flig"/>
</dbReference>
<evidence type="ECO:0000256" key="9">
    <source>
        <dbReference type="ARBA" id="ARBA00023143"/>
    </source>
</evidence>
<dbReference type="Pfam" id="PF14841">
    <property type="entry name" value="FliG_M"/>
    <property type="match status" value="1"/>
</dbReference>
<dbReference type="InterPro" id="IPR032779">
    <property type="entry name" value="FliG_M"/>
</dbReference>
<dbReference type="Gene3D" id="1.10.220.30">
    <property type="match status" value="3"/>
</dbReference>
<keyword evidence="13" id="KW-0969">Cilium</keyword>
<dbReference type="RefSeq" id="WP_264843484.1">
    <property type="nucleotide sequence ID" value="NZ_AP025628.1"/>
</dbReference>
<keyword evidence="6" id="KW-0145">Chemotaxis</keyword>
<organism evidence="13 14">
    <name type="scientific">Caldinitratiruptor microaerophilus</name>
    <dbReference type="NCBI Taxonomy" id="671077"/>
    <lineage>
        <taxon>Bacteria</taxon>
        <taxon>Bacillati</taxon>
        <taxon>Bacillota</taxon>
        <taxon>Clostridia</taxon>
        <taxon>Eubacteriales</taxon>
        <taxon>Symbiobacteriaceae</taxon>
        <taxon>Caldinitratiruptor</taxon>
    </lineage>
</organism>
<name>A0AA35CL77_9FIRM</name>
<keyword evidence="7" id="KW-0283">Flagellar rotation</keyword>
<dbReference type="PANTHER" id="PTHR30534">
    <property type="entry name" value="FLAGELLAR MOTOR SWITCH PROTEIN FLIG"/>
    <property type="match status" value="1"/>
</dbReference>
<feature type="domain" description="Flagellar motor switch protein FliG middle" evidence="11">
    <location>
        <begin position="132"/>
        <end position="206"/>
    </location>
</feature>
<dbReference type="GO" id="GO:0006935">
    <property type="term" value="P:chemotaxis"/>
    <property type="evidence" value="ECO:0007669"/>
    <property type="project" value="UniProtKB-KW"/>
</dbReference>
<reference evidence="13" key="1">
    <citation type="submission" date="2022-03" db="EMBL/GenBank/DDBJ databases">
        <title>Complete genome sequence of Caldinitratiruptor microaerophilus.</title>
        <authorList>
            <person name="Mukaiyama R."/>
            <person name="Nishiyama T."/>
            <person name="Ueda K."/>
        </authorList>
    </citation>
    <scope>NUCLEOTIDE SEQUENCE</scope>
    <source>
        <strain evidence="13">JCM 16183</strain>
    </source>
</reference>
<evidence type="ECO:0000256" key="3">
    <source>
        <dbReference type="ARBA" id="ARBA00010299"/>
    </source>
</evidence>
<dbReference type="FunFam" id="1.10.220.30:FF:000001">
    <property type="entry name" value="Flagellar motor switch protein FliG"/>
    <property type="match status" value="1"/>
</dbReference>
<dbReference type="NCBIfam" id="TIGR00207">
    <property type="entry name" value="fliG"/>
    <property type="match status" value="1"/>
</dbReference>
<dbReference type="EMBL" id="AP025628">
    <property type="protein sequence ID" value="BDG59350.1"/>
    <property type="molecule type" value="Genomic_DNA"/>
</dbReference>
<evidence type="ECO:0000256" key="6">
    <source>
        <dbReference type="ARBA" id="ARBA00022500"/>
    </source>
</evidence>
<keyword evidence="13" id="KW-0282">Flagellum</keyword>
<dbReference type="PIRSF" id="PIRSF003161">
    <property type="entry name" value="FliG"/>
    <property type="match status" value="1"/>
</dbReference>
<dbReference type="Pfam" id="PF01706">
    <property type="entry name" value="FliG_C"/>
    <property type="match status" value="1"/>
</dbReference>
<dbReference type="Pfam" id="PF14842">
    <property type="entry name" value="FliG_N"/>
    <property type="match status" value="1"/>
</dbReference>
<evidence type="ECO:0000256" key="8">
    <source>
        <dbReference type="ARBA" id="ARBA00023136"/>
    </source>
</evidence>
<accession>A0AA35CL77</accession>
<dbReference type="InterPro" id="IPR011002">
    <property type="entry name" value="FliG_a-hlx"/>
</dbReference>
<evidence type="ECO:0000259" key="11">
    <source>
        <dbReference type="Pfam" id="PF14841"/>
    </source>
</evidence>
<evidence type="ECO:0000256" key="7">
    <source>
        <dbReference type="ARBA" id="ARBA00022779"/>
    </source>
</evidence>
<dbReference type="GO" id="GO:0005886">
    <property type="term" value="C:plasma membrane"/>
    <property type="evidence" value="ECO:0007669"/>
    <property type="project" value="UniProtKB-SubCell"/>
</dbReference>
<comment type="subcellular location">
    <subcellularLocation>
        <location evidence="1">Bacterial flagellum basal body</location>
    </subcellularLocation>
    <subcellularLocation>
        <location evidence="2">Cell membrane</location>
        <topology evidence="2">Peripheral membrane protein</topology>
        <orientation evidence="2">Cytoplasmic side</orientation>
    </subcellularLocation>
</comment>
<evidence type="ECO:0000313" key="13">
    <source>
        <dbReference type="EMBL" id="BDG59350.1"/>
    </source>
</evidence>
<feature type="domain" description="Flagellar motor switch protein FliG N-terminal" evidence="12">
    <location>
        <begin position="22"/>
        <end position="124"/>
    </location>
</feature>
<evidence type="ECO:0000259" key="12">
    <source>
        <dbReference type="Pfam" id="PF14842"/>
    </source>
</evidence>
<dbReference type="GO" id="GO:0071973">
    <property type="term" value="P:bacterial-type flagellum-dependent cell motility"/>
    <property type="evidence" value="ECO:0007669"/>
    <property type="project" value="InterPro"/>
</dbReference>
<evidence type="ECO:0000256" key="5">
    <source>
        <dbReference type="ARBA" id="ARBA00022475"/>
    </source>
</evidence>
<dbReference type="KEGG" id="cmic:caldi_04400"/>
<dbReference type="GO" id="GO:0009425">
    <property type="term" value="C:bacterial-type flagellum basal body"/>
    <property type="evidence" value="ECO:0007669"/>
    <property type="project" value="UniProtKB-SubCell"/>
</dbReference>
<evidence type="ECO:0000259" key="10">
    <source>
        <dbReference type="Pfam" id="PF01706"/>
    </source>
</evidence>
<keyword evidence="5" id="KW-1003">Cell membrane</keyword>
<dbReference type="PRINTS" id="PR00954">
    <property type="entry name" value="FLGMOTORFLIG"/>
</dbReference>
<gene>
    <name evidence="13" type="primary">fliG</name>
    <name evidence="13" type="ORF">caldi_04400</name>
</gene>
<evidence type="ECO:0000256" key="1">
    <source>
        <dbReference type="ARBA" id="ARBA00004117"/>
    </source>
</evidence>
<dbReference type="AlphaFoldDB" id="A0AA35CL77"/>
<dbReference type="PANTHER" id="PTHR30534:SF0">
    <property type="entry name" value="FLAGELLAR MOTOR SWITCH PROTEIN FLIG"/>
    <property type="match status" value="1"/>
</dbReference>
<protein>
    <recommendedName>
        <fullName evidence="4">Flagellar motor switch protein FliG</fullName>
    </recommendedName>
</protein>
<evidence type="ECO:0000256" key="2">
    <source>
        <dbReference type="ARBA" id="ARBA00004413"/>
    </source>
</evidence>
<keyword evidence="14" id="KW-1185">Reference proteome</keyword>
<keyword evidence="9" id="KW-0975">Bacterial flagellum</keyword>
<evidence type="ECO:0000313" key="14">
    <source>
        <dbReference type="Proteomes" id="UP001163687"/>
    </source>
</evidence>
<proteinExistence type="inferred from homology"/>
<dbReference type="SUPFAM" id="SSF48029">
    <property type="entry name" value="FliG"/>
    <property type="match status" value="2"/>
</dbReference>
<evidence type="ECO:0000256" key="4">
    <source>
        <dbReference type="ARBA" id="ARBA00021870"/>
    </source>
</evidence>
<comment type="similarity">
    <text evidence="3">Belongs to the FliG family.</text>
</comment>
<dbReference type="InterPro" id="IPR028263">
    <property type="entry name" value="FliG_N"/>
</dbReference>